<feature type="region of interest" description="Disordered" evidence="1">
    <location>
        <begin position="42"/>
        <end position="61"/>
    </location>
</feature>
<reference evidence="3" key="1">
    <citation type="journal article" date="2015" name="Nat. Genet.">
        <title>The genome and transcriptome of the zoonotic hookworm Ancylostoma ceylanicum identify infection-specific gene families.</title>
        <authorList>
            <person name="Schwarz E.M."/>
            <person name="Hu Y."/>
            <person name="Antoshechkin I."/>
            <person name="Miller M.M."/>
            <person name="Sternberg P.W."/>
            <person name="Aroian R.V."/>
        </authorList>
    </citation>
    <scope>NUCLEOTIDE SEQUENCE</scope>
    <source>
        <strain evidence="3">HY135</strain>
    </source>
</reference>
<dbReference type="Proteomes" id="UP000024635">
    <property type="component" value="Unassembled WGS sequence"/>
</dbReference>
<comment type="caution">
    <text evidence="2">The sequence shown here is derived from an EMBL/GenBank/DDBJ whole genome shotgun (WGS) entry which is preliminary data.</text>
</comment>
<evidence type="ECO:0000313" key="3">
    <source>
        <dbReference type="Proteomes" id="UP000024635"/>
    </source>
</evidence>
<evidence type="ECO:0000256" key="1">
    <source>
        <dbReference type="SAM" id="MobiDB-lite"/>
    </source>
</evidence>
<evidence type="ECO:0000313" key="2">
    <source>
        <dbReference type="EMBL" id="EYC15030.1"/>
    </source>
</evidence>
<dbReference type="EMBL" id="JARK01001374">
    <property type="protein sequence ID" value="EYC15030.1"/>
    <property type="molecule type" value="Genomic_DNA"/>
</dbReference>
<name>A0A016UIR5_9BILA</name>
<proteinExistence type="predicted"/>
<accession>A0A016UIR5</accession>
<dbReference type="AlphaFoldDB" id="A0A016UIR5"/>
<organism evidence="2 3">
    <name type="scientific">Ancylostoma ceylanicum</name>
    <dbReference type="NCBI Taxonomy" id="53326"/>
    <lineage>
        <taxon>Eukaryota</taxon>
        <taxon>Metazoa</taxon>
        <taxon>Ecdysozoa</taxon>
        <taxon>Nematoda</taxon>
        <taxon>Chromadorea</taxon>
        <taxon>Rhabditida</taxon>
        <taxon>Rhabditina</taxon>
        <taxon>Rhabditomorpha</taxon>
        <taxon>Strongyloidea</taxon>
        <taxon>Ancylostomatidae</taxon>
        <taxon>Ancylostomatinae</taxon>
        <taxon>Ancylostoma</taxon>
    </lineage>
</organism>
<gene>
    <name evidence="2" type="primary">Acey_s0038.g3592</name>
    <name evidence="2" type="ORF">Y032_0038g3592</name>
</gene>
<keyword evidence="3" id="KW-1185">Reference proteome</keyword>
<protein>
    <submittedName>
        <fullName evidence="2">Uncharacterized protein</fullName>
    </submittedName>
</protein>
<sequence>MTDGEYRVTRRRIPGDPRITRRVTLYSPSGCPVLLPEEKLRRCGTGPPMEGGWGPRTPGDESTCVIRVRDAQVEEAGPPL</sequence>